<evidence type="ECO:0000313" key="4">
    <source>
        <dbReference type="EMBL" id="EQC25064.1"/>
    </source>
</evidence>
<dbReference type="InterPro" id="IPR018247">
    <property type="entry name" value="EF_Hand_1_Ca_BS"/>
</dbReference>
<dbReference type="InterPro" id="IPR002048">
    <property type="entry name" value="EF_hand_dom"/>
</dbReference>
<dbReference type="AlphaFoldDB" id="T0PI73"/>
<name>T0PI73_SAPDV</name>
<dbReference type="OrthoDB" id="26525at2759"/>
<protein>
    <recommendedName>
        <fullName evidence="3">EF-hand domain-containing protein</fullName>
    </recommendedName>
</protein>
<dbReference type="RefSeq" id="XP_008621513.1">
    <property type="nucleotide sequence ID" value="XM_008623291.1"/>
</dbReference>
<evidence type="ECO:0000256" key="1">
    <source>
        <dbReference type="ARBA" id="ARBA00022837"/>
    </source>
</evidence>
<dbReference type="OMA" id="KIMNQWI"/>
<feature type="region of interest" description="Disordered" evidence="2">
    <location>
        <begin position="243"/>
        <end position="267"/>
    </location>
</feature>
<proteinExistence type="predicted"/>
<dbReference type="Proteomes" id="UP000030762">
    <property type="component" value="Unassembled WGS sequence"/>
</dbReference>
<dbReference type="SUPFAM" id="SSF47473">
    <property type="entry name" value="EF-hand"/>
    <property type="match status" value="1"/>
</dbReference>
<dbReference type="PROSITE" id="PS50222">
    <property type="entry name" value="EF_HAND_2"/>
    <property type="match status" value="3"/>
</dbReference>
<feature type="domain" description="EF-hand" evidence="3">
    <location>
        <begin position="295"/>
        <end position="330"/>
    </location>
</feature>
<dbReference type="VEuPathDB" id="FungiDB:SDRG_17056"/>
<dbReference type="GeneID" id="19957783"/>
<dbReference type="InParanoid" id="T0PI73"/>
<dbReference type="STRING" id="1156394.T0PI73"/>
<accession>T0PI73</accession>
<feature type="domain" description="EF-hand" evidence="3">
    <location>
        <begin position="395"/>
        <end position="430"/>
    </location>
</feature>
<dbReference type="CDD" id="cd00051">
    <property type="entry name" value="EFh"/>
    <property type="match status" value="1"/>
</dbReference>
<dbReference type="InterPro" id="IPR011992">
    <property type="entry name" value="EF-hand-dom_pair"/>
</dbReference>
<evidence type="ECO:0000256" key="2">
    <source>
        <dbReference type="SAM" id="MobiDB-lite"/>
    </source>
</evidence>
<organism evidence="4 5">
    <name type="scientific">Saprolegnia diclina (strain VS20)</name>
    <dbReference type="NCBI Taxonomy" id="1156394"/>
    <lineage>
        <taxon>Eukaryota</taxon>
        <taxon>Sar</taxon>
        <taxon>Stramenopiles</taxon>
        <taxon>Oomycota</taxon>
        <taxon>Saprolegniomycetes</taxon>
        <taxon>Saprolegniales</taxon>
        <taxon>Saprolegniaceae</taxon>
        <taxon>Saprolegnia</taxon>
    </lineage>
</organism>
<gene>
    <name evidence="4" type="ORF">SDRG_17056</name>
</gene>
<dbReference type="Gene3D" id="1.10.238.10">
    <property type="entry name" value="EF-hand"/>
    <property type="match status" value="2"/>
</dbReference>
<dbReference type="eggNOG" id="ENOG502SGJI">
    <property type="taxonomic scope" value="Eukaryota"/>
</dbReference>
<sequence length="483" mass="53987">MGNIAVISMQSEALRIARLSKYISPDVLTSGLPLVGWTLGQIHALRLRFHKGQHSSFSTIDEFCSIFGLDRPKDDGAFHVFAQVSVSGRFSVGVGETHVATLQQAFLAVVLCSKLSTLDTIEHALRLFNLAPCTRISSAELLTLLHDLLNGLALLTGGTLLSEAVAAGVYDKIFSKLKFEYDATIDAAAVTKLLQHCPHFCRLRSHFHDYSTDDSGLDLFSEHVTEIPIFPCDRHKLPKLSKVDETRTSAPTAVTSPMPPLTPCKPTTRRTAMRRLTKRTMHNEETRIHMICSKHTILELHTTFSRCDADKSNEIDLKEFLSHLPSKLRKYGSDWFRSLDLDHNGRLTFNELLVSMFPSLTAYQVRIINVWVEQEIHQRRLSKAQHSVQATLPPEAVAELREMFDIFDADRDSVLSKADVDATMHEMRNVVTYDDLVHLVARERDNSDIIGQLPLFSSSANGATKTTAAGISFDQFATLFGRV</sequence>
<dbReference type="GO" id="GO:0005509">
    <property type="term" value="F:calcium ion binding"/>
    <property type="evidence" value="ECO:0007669"/>
    <property type="project" value="InterPro"/>
</dbReference>
<evidence type="ECO:0000259" key="3">
    <source>
        <dbReference type="PROSITE" id="PS50222"/>
    </source>
</evidence>
<dbReference type="PROSITE" id="PS00018">
    <property type="entry name" value="EF_HAND_1"/>
    <property type="match status" value="2"/>
</dbReference>
<keyword evidence="1" id="KW-0106">Calcium</keyword>
<keyword evidence="5" id="KW-1185">Reference proteome</keyword>
<dbReference type="EMBL" id="JH767317">
    <property type="protein sequence ID" value="EQC25064.1"/>
    <property type="molecule type" value="Genomic_DNA"/>
</dbReference>
<reference evidence="4 5" key="1">
    <citation type="submission" date="2012-04" db="EMBL/GenBank/DDBJ databases">
        <title>The Genome Sequence of Saprolegnia declina VS20.</title>
        <authorList>
            <consortium name="The Broad Institute Genome Sequencing Platform"/>
            <person name="Russ C."/>
            <person name="Nusbaum C."/>
            <person name="Tyler B."/>
            <person name="van West P."/>
            <person name="Dieguez-Uribeondo J."/>
            <person name="de Bruijn I."/>
            <person name="Tripathy S."/>
            <person name="Jiang R."/>
            <person name="Young S.K."/>
            <person name="Zeng Q."/>
            <person name="Gargeya S."/>
            <person name="Fitzgerald M."/>
            <person name="Haas B."/>
            <person name="Abouelleil A."/>
            <person name="Alvarado L."/>
            <person name="Arachchi H.M."/>
            <person name="Berlin A."/>
            <person name="Chapman S.B."/>
            <person name="Goldberg J."/>
            <person name="Griggs A."/>
            <person name="Gujja S."/>
            <person name="Hansen M."/>
            <person name="Howarth C."/>
            <person name="Imamovic A."/>
            <person name="Larimer J."/>
            <person name="McCowen C."/>
            <person name="Montmayeur A."/>
            <person name="Murphy C."/>
            <person name="Neiman D."/>
            <person name="Pearson M."/>
            <person name="Priest M."/>
            <person name="Roberts A."/>
            <person name="Saif S."/>
            <person name="Shea T."/>
            <person name="Sisk P."/>
            <person name="Sykes S."/>
            <person name="Wortman J."/>
            <person name="Nusbaum C."/>
            <person name="Birren B."/>
        </authorList>
    </citation>
    <scope>NUCLEOTIDE SEQUENCE [LARGE SCALE GENOMIC DNA]</scope>
    <source>
        <strain evidence="4 5">VS20</strain>
    </source>
</reference>
<dbReference type="SMART" id="SM00054">
    <property type="entry name" value="EFh"/>
    <property type="match status" value="3"/>
</dbReference>
<dbReference type="Pfam" id="PF13499">
    <property type="entry name" value="EF-hand_7"/>
    <property type="match status" value="1"/>
</dbReference>
<evidence type="ECO:0000313" key="5">
    <source>
        <dbReference type="Proteomes" id="UP000030762"/>
    </source>
</evidence>
<feature type="domain" description="EF-hand" evidence="3">
    <location>
        <begin position="336"/>
        <end position="362"/>
    </location>
</feature>